<dbReference type="OrthoDB" id="5828708at2759"/>
<proteinExistence type="predicted"/>
<dbReference type="Proteomes" id="UP000242913">
    <property type="component" value="Unassembled WGS sequence"/>
</dbReference>
<reference evidence="2 3" key="1">
    <citation type="submission" date="2015-12" db="EMBL/GenBank/DDBJ databases">
        <title>Draft genome of the nematode, Onchocerca flexuosa.</title>
        <authorList>
            <person name="Mitreva M."/>
        </authorList>
    </citation>
    <scope>NUCLEOTIDE SEQUENCE [LARGE SCALE GENOMIC DNA]</scope>
    <source>
        <strain evidence="2">Red Deer</strain>
    </source>
</reference>
<sequence>KGINVDKVEKRPRVGGILLSNAKIKSKFFANKEVDEWPKEIVEPTTTTVATTITATDFDTGIISKTSESVSGGTNLTDITPVVVIATTITSTTISPAFSSSPPRSIDFGGTSSTTEPKSFPFTTSSIDYHFRKVTPAKKFKFAQKFRRQPRLKIRKQDEIGRLRGNQTASGRSPIILPHLAPLNLENEIQQIDLDNDENDFSSGFDVPSNSNDFNESTEFDNSDTSTGLTSESGIIETEFGNGKFPTNGHSLMKFGGGRPPPVDFNEPSIGVFGSGDQKKPEEQFSSTDDPNGLSKIAEVSKTIENLTTEDPKTTEKIVGTASSIETTLLTTSSESVERVGTLPPAQPILKNSGLLPALPPSDFFESIFTGDSALVPNRLGPSGDGLGPPIPSGAAIPPPGPAVGIGGSAAGILPTLPDHFLKTQTPATTIKPSALLSFLTKADVGFNQALNHFEHGTPAESAAIDILEVALGSEKLDSQAKLLGHIDRTIGIDNLQRWQRWVNTGGALDALKKEFVKFVKNHTIPDNLFPTVPPQFQYLFAPG</sequence>
<gene>
    <name evidence="2" type="ORF">X798_07839</name>
</gene>
<feature type="non-terminal residue" evidence="2">
    <location>
        <position position="1"/>
    </location>
</feature>
<evidence type="ECO:0000256" key="1">
    <source>
        <dbReference type="SAM" id="MobiDB-lite"/>
    </source>
</evidence>
<accession>A0A238BKM8</accession>
<feature type="region of interest" description="Disordered" evidence="1">
    <location>
        <begin position="196"/>
        <end position="230"/>
    </location>
</feature>
<dbReference type="EMBL" id="KZ271528">
    <property type="protein sequence ID" value="OZC05220.1"/>
    <property type="molecule type" value="Genomic_DNA"/>
</dbReference>
<protein>
    <submittedName>
        <fullName evidence="2">Uncharacterized protein</fullName>
    </submittedName>
</protein>
<feature type="region of interest" description="Disordered" evidence="1">
    <location>
        <begin position="272"/>
        <end position="294"/>
    </location>
</feature>
<keyword evidence="3" id="KW-1185">Reference proteome</keyword>
<dbReference type="AlphaFoldDB" id="A0A238BKM8"/>
<organism evidence="2 3">
    <name type="scientific">Onchocerca flexuosa</name>
    <dbReference type="NCBI Taxonomy" id="387005"/>
    <lineage>
        <taxon>Eukaryota</taxon>
        <taxon>Metazoa</taxon>
        <taxon>Ecdysozoa</taxon>
        <taxon>Nematoda</taxon>
        <taxon>Chromadorea</taxon>
        <taxon>Rhabditida</taxon>
        <taxon>Spirurina</taxon>
        <taxon>Spiruromorpha</taxon>
        <taxon>Filarioidea</taxon>
        <taxon>Onchocercidae</taxon>
        <taxon>Onchocerca</taxon>
    </lineage>
</organism>
<name>A0A238BKM8_9BILA</name>
<evidence type="ECO:0000313" key="3">
    <source>
        <dbReference type="Proteomes" id="UP000242913"/>
    </source>
</evidence>
<evidence type="ECO:0000313" key="2">
    <source>
        <dbReference type="EMBL" id="OZC05220.1"/>
    </source>
</evidence>